<protein>
    <submittedName>
        <fullName evidence="1">Uncharacterized protein</fullName>
    </submittedName>
</protein>
<dbReference type="OrthoDB" id="582230at2"/>
<accession>B7JWN4</accession>
<sequence length="236" mass="27104">MWPVCINNLSPRKYQVNEEITEKITEFLKDVFKKALKDQGKLNNNDILIPVRLVSFLGNCTMAEYPDIPNTPIHHTDDDEDGCSDPADFLEHLTSLECEWVDFDIIDTNHQSLPLRMVFNWGDGDCNDGFWGAVWERNTEELIANILSTGDCETTIRAVSKQYIDRYQSQETLIPVDLAYELEFDNPELASTSEMWHTSFFVVYANELEIEKLIGLALRLCLAINFGSVIDENLMR</sequence>
<gene>
    <name evidence="1" type="ordered locus">PCC8801_0592</name>
</gene>
<keyword evidence="2" id="KW-1185">Reference proteome</keyword>
<name>B7JWN4_RIPO1</name>
<organism evidence="1 2">
    <name type="scientific">Rippkaea orientalis (strain PCC 8801 / RF-1)</name>
    <name type="common">Cyanothece sp. (strain PCC 8801)</name>
    <dbReference type="NCBI Taxonomy" id="41431"/>
    <lineage>
        <taxon>Bacteria</taxon>
        <taxon>Bacillati</taxon>
        <taxon>Cyanobacteriota</taxon>
        <taxon>Cyanophyceae</taxon>
        <taxon>Oscillatoriophycideae</taxon>
        <taxon>Chroococcales</taxon>
        <taxon>Aphanothecaceae</taxon>
        <taxon>Rippkaea</taxon>
        <taxon>Rippkaea orientalis</taxon>
    </lineage>
</organism>
<dbReference type="AlphaFoldDB" id="B7JWN4"/>
<proteinExistence type="predicted"/>
<dbReference type="HOGENOM" id="CLU_1173862_0_0_3"/>
<dbReference type="Proteomes" id="UP000008204">
    <property type="component" value="Chromosome"/>
</dbReference>
<evidence type="ECO:0000313" key="2">
    <source>
        <dbReference type="Proteomes" id="UP000008204"/>
    </source>
</evidence>
<dbReference type="KEGG" id="cyp:PCC8801_0592"/>
<reference evidence="2" key="1">
    <citation type="journal article" date="2011" name="MBio">
        <title>Novel metabolic attributes of the genus Cyanothece, comprising a group of unicellular nitrogen-fixing Cyanobacteria.</title>
        <authorList>
            <person name="Bandyopadhyay A."/>
            <person name="Elvitigala T."/>
            <person name="Welsh E."/>
            <person name="Stockel J."/>
            <person name="Liberton M."/>
            <person name="Min H."/>
            <person name="Sherman L.A."/>
            <person name="Pakrasi H.B."/>
        </authorList>
    </citation>
    <scope>NUCLEOTIDE SEQUENCE [LARGE SCALE GENOMIC DNA]</scope>
    <source>
        <strain evidence="2">PCC 8801</strain>
    </source>
</reference>
<evidence type="ECO:0000313" key="1">
    <source>
        <dbReference type="EMBL" id="ACK64680.1"/>
    </source>
</evidence>
<dbReference type="EMBL" id="CP001287">
    <property type="protein sequence ID" value="ACK64680.1"/>
    <property type="molecule type" value="Genomic_DNA"/>
</dbReference>